<dbReference type="AlphaFoldDB" id="A0AAP0HDZ3"/>
<dbReference type="PANTHER" id="PTHR12197:SF298">
    <property type="entry name" value="HISTONE-LYSINE N-METHYLTRANSFERASE ATXR4"/>
    <property type="match status" value="1"/>
</dbReference>
<proteinExistence type="predicted"/>
<protein>
    <recommendedName>
        <fullName evidence="2">SET domain-containing protein</fullName>
    </recommendedName>
</protein>
<accession>A0AAP0HDZ3</accession>
<comment type="caution">
    <text evidence="3">The sequence shown here is derived from an EMBL/GenBank/DDBJ whole genome shotgun (WGS) entry which is preliminary data.</text>
</comment>
<evidence type="ECO:0000256" key="1">
    <source>
        <dbReference type="SAM" id="MobiDB-lite"/>
    </source>
</evidence>
<dbReference type="InterPro" id="IPR046341">
    <property type="entry name" value="SET_dom_sf"/>
</dbReference>
<evidence type="ECO:0000259" key="2">
    <source>
        <dbReference type="PROSITE" id="PS50280"/>
    </source>
</evidence>
<dbReference type="Pfam" id="PF00856">
    <property type="entry name" value="SET"/>
    <property type="match status" value="1"/>
</dbReference>
<dbReference type="PANTHER" id="PTHR12197">
    <property type="entry name" value="HISTONE-LYSINE N-METHYLTRANSFERASE SMYD"/>
    <property type="match status" value="1"/>
</dbReference>
<feature type="region of interest" description="Disordered" evidence="1">
    <location>
        <begin position="22"/>
        <end position="45"/>
    </location>
</feature>
<name>A0AAP0HDZ3_9ASTR</name>
<keyword evidence="4" id="KW-1185">Reference proteome</keyword>
<reference evidence="3 4" key="1">
    <citation type="submission" date="2024-04" db="EMBL/GenBank/DDBJ databases">
        <title>The reference genome of an endangered Asteraceae, Deinandra increscens subsp. villosa, native to the Central Coast of California.</title>
        <authorList>
            <person name="Guilliams M."/>
            <person name="Hasenstab-Lehman K."/>
            <person name="Meyer R."/>
            <person name="Mcevoy S."/>
        </authorList>
    </citation>
    <scope>NUCLEOTIDE SEQUENCE [LARGE SCALE GENOMIC DNA]</scope>
    <source>
        <tissue evidence="3">Leaf</tissue>
    </source>
</reference>
<dbReference type="InterPro" id="IPR001214">
    <property type="entry name" value="SET_dom"/>
</dbReference>
<evidence type="ECO:0000313" key="3">
    <source>
        <dbReference type="EMBL" id="KAK9079185.1"/>
    </source>
</evidence>
<dbReference type="GO" id="GO:0005634">
    <property type="term" value="C:nucleus"/>
    <property type="evidence" value="ECO:0007669"/>
    <property type="project" value="TreeGrafter"/>
</dbReference>
<dbReference type="SUPFAM" id="SSF82199">
    <property type="entry name" value="SET domain"/>
    <property type="match status" value="2"/>
</dbReference>
<dbReference type="Gene3D" id="2.170.270.10">
    <property type="entry name" value="SET domain"/>
    <property type="match status" value="1"/>
</dbReference>
<sequence length="477" mass="53209">MLPLHLSKRFVQRCFPPANRLLTSATTTTTGDRRSSSPNQPPPPPIQVLLTESAGRGVFATRSIEPGQLIHTAKPLVSHPSISSVDKVCYLCLKNTPKCSEFQVEKVVFCSEECREQAKGFYEVEKEADWSALIAYCRTRGLKYPFLAKRLACMVISGVTSAECLDILQPARLSAEMISQMEEELCLLRGAFEDSGMNDKQLTFLNIEWYAGVLARIRINAFRIELAANAYEDLLALAAASVESEASVGNAVYMLPSFYNHDCGKTLYSSGFYEVEKEADWSALIAYCRTRGLKYPFLAKRLACMVISGVTSAECLDILQPARLSVEMISQMEEELCLLRGAFEDSGMNDKQLTFLNIEWYAGVLARIRINAFRIELAAHSYEDLLALAAASVESEASVGNAVYMLPSFYNHDCDPNTHIVWVENVEARLKALREIEAGEELRICYIDASMDRDARQNLLSKGFGFECNCPRCMSND</sequence>
<gene>
    <name evidence="3" type="ORF">SSX86_000855</name>
</gene>
<evidence type="ECO:0000313" key="4">
    <source>
        <dbReference type="Proteomes" id="UP001408789"/>
    </source>
</evidence>
<dbReference type="Proteomes" id="UP001408789">
    <property type="component" value="Unassembled WGS sequence"/>
</dbReference>
<dbReference type="InterPro" id="IPR050869">
    <property type="entry name" value="H3K4_H4K5_MeTrfase"/>
</dbReference>
<organism evidence="3 4">
    <name type="scientific">Deinandra increscens subsp. villosa</name>
    <dbReference type="NCBI Taxonomy" id="3103831"/>
    <lineage>
        <taxon>Eukaryota</taxon>
        <taxon>Viridiplantae</taxon>
        <taxon>Streptophyta</taxon>
        <taxon>Embryophyta</taxon>
        <taxon>Tracheophyta</taxon>
        <taxon>Spermatophyta</taxon>
        <taxon>Magnoliopsida</taxon>
        <taxon>eudicotyledons</taxon>
        <taxon>Gunneridae</taxon>
        <taxon>Pentapetalae</taxon>
        <taxon>asterids</taxon>
        <taxon>campanulids</taxon>
        <taxon>Asterales</taxon>
        <taxon>Asteraceae</taxon>
        <taxon>Asteroideae</taxon>
        <taxon>Heliantheae alliance</taxon>
        <taxon>Madieae</taxon>
        <taxon>Madiinae</taxon>
        <taxon>Deinandra</taxon>
    </lineage>
</organism>
<dbReference type="CDD" id="cd20071">
    <property type="entry name" value="SET_SMYD"/>
    <property type="match status" value="1"/>
</dbReference>
<dbReference type="PROSITE" id="PS50280">
    <property type="entry name" value="SET"/>
    <property type="match status" value="1"/>
</dbReference>
<feature type="domain" description="SET" evidence="2">
    <location>
        <begin position="44"/>
        <end position="447"/>
    </location>
</feature>
<dbReference type="EMBL" id="JBCNJP010000003">
    <property type="protein sequence ID" value="KAK9079185.1"/>
    <property type="molecule type" value="Genomic_DNA"/>
</dbReference>